<evidence type="ECO:0000313" key="7">
    <source>
        <dbReference type="EMBL" id="CAH0102299.1"/>
    </source>
</evidence>
<dbReference type="EMBL" id="CAKKLH010000079">
    <property type="protein sequence ID" value="CAH0102299.1"/>
    <property type="molecule type" value="Genomic_DNA"/>
</dbReference>
<dbReference type="SMART" id="SM00385">
    <property type="entry name" value="CYCLIN"/>
    <property type="match status" value="1"/>
</dbReference>
<dbReference type="InterPro" id="IPR006671">
    <property type="entry name" value="Cyclin_N"/>
</dbReference>
<dbReference type="CDD" id="cd20534">
    <property type="entry name" value="CYCLIN_CCNM_CCNQ_rpt1"/>
    <property type="match status" value="1"/>
</dbReference>
<reference evidence="7" key="1">
    <citation type="submission" date="2021-11" db="EMBL/GenBank/DDBJ databases">
        <authorList>
            <person name="Schell T."/>
        </authorList>
    </citation>
    <scope>NUCLEOTIDE SEQUENCE</scope>
    <source>
        <strain evidence="7">M5</strain>
    </source>
</reference>
<evidence type="ECO:0000256" key="3">
    <source>
        <dbReference type="ARBA" id="ARBA00023127"/>
    </source>
</evidence>
<dbReference type="PANTHER" id="PTHR10026">
    <property type="entry name" value="CYCLIN"/>
    <property type="match status" value="1"/>
</dbReference>
<dbReference type="CDD" id="cd20535">
    <property type="entry name" value="CYCLIN_CCNM_CCNQ_rpt2"/>
    <property type="match status" value="1"/>
</dbReference>
<dbReference type="InterPro" id="IPR013763">
    <property type="entry name" value="Cyclin-like_dom"/>
</dbReference>
<evidence type="ECO:0000256" key="2">
    <source>
        <dbReference type="ARBA" id="ARBA00019501"/>
    </source>
</evidence>
<dbReference type="FunFam" id="1.10.472.10:FF:000122">
    <property type="entry name" value="Cyclin-related protein FAM58A"/>
    <property type="match status" value="1"/>
</dbReference>
<dbReference type="InterPro" id="IPR043198">
    <property type="entry name" value="Cyclin/Ssn8"/>
</dbReference>
<dbReference type="InterPro" id="IPR036915">
    <property type="entry name" value="Cyclin-like_sf"/>
</dbReference>
<dbReference type="PIRSF" id="PIRSF028758">
    <property type="entry name" value="Cyclin, C/H/G types"/>
    <property type="match status" value="1"/>
</dbReference>
<evidence type="ECO:0000259" key="6">
    <source>
        <dbReference type="SMART" id="SM00385"/>
    </source>
</evidence>
<proteinExistence type="inferred from homology"/>
<dbReference type="GO" id="GO:0016538">
    <property type="term" value="F:cyclin-dependent protein serine/threonine kinase regulator activity"/>
    <property type="evidence" value="ECO:0007669"/>
    <property type="project" value="InterPro"/>
</dbReference>
<gene>
    <name evidence="7" type="ORF">DGAL_LOCUS4692</name>
</gene>
<dbReference type="InterPro" id="IPR048055">
    <property type="entry name" value="Cyclin-Q_first_cyclin_box"/>
</dbReference>
<keyword evidence="8" id="KW-1185">Reference proteome</keyword>
<dbReference type="Pfam" id="PF00134">
    <property type="entry name" value="Cyclin_N"/>
    <property type="match status" value="1"/>
</dbReference>
<feature type="domain" description="Cyclin-like" evidence="6">
    <location>
        <begin position="51"/>
        <end position="149"/>
    </location>
</feature>
<protein>
    <recommendedName>
        <fullName evidence="2">Cyclin-Q</fullName>
    </recommendedName>
    <alternativeName>
        <fullName evidence="4">Cyclin-related protein FAM58A</fullName>
    </alternativeName>
</protein>
<name>A0A8J2RHE2_9CRUS</name>
<dbReference type="Gene3D" id="1.10.472.10">
    <property type="entry name" value="Cyclin-like"/>
    <property type="match status" value="2"/>
</dbReference>
<evidence type="ECO:0000256" key="5">
    <source>
        <dbReference type="RuleBase" id="RU000383"/>
    </source>
</evidence>
<dbReference type="OrthoDB" id="79090at2759"/>
<evidence type="ECO:0000313" key="8">
    <source>
        <dbReference type="Proteomes" id="UP000789390"/>
    </source>
</evidence>
<sequence length="269" mass="31158">MDSNMTSNLLSPSSKFRPIIEIATHQGPEAPSPILYKSVNNHHNAQELATRFLFECGVKLKVNPVTSAVAAQIYHRFLDAVNDSSYDPYMIAATALYIASKQQDEPVKIRDLINVVHRTLNRDPEILDLSEEYWNYRDSIVQAELLTMRMINFKTINPDIHLYMLNYLKTLSFWICPAVWEKSPLVKLCWTLLQDFHHSKLVIQYEPQLVALAVIYCGLQLCGIVIPCTTENDQLPWHEAFYKNAKKDEIWNVIENFLALYENDKEMKH</sequence>
<comment type="caution">
    <text evidence="7">The sequence shown here is derived from an EMBL/GenBank/DDBJ whole genome shotgun (WGS) entry which is preliminary data.</text>
</comment>
<dbReference type="AlphaFoldDB" id="A0A8J2RHE2"/>
<evidence type="ECO:0000256" key="4">
    <source>
        <dbReference type="ARBA" id="ARBA00032419"/>
    </source>
</evidence>
<dbReference type="SUPFAM" id="SSF47954">
    <property type="entry name" value="Cyclin-like"/>
    <property type="match status" value="2"/>
</dbReference>
<dbReference type="InterPro" id="IPR048053">
    <property type="entry name" value="Cyclin-Q_second_cyclin_box"/>
</dbReference>
<evidence type="ECO:0000256" key="1">
    <source>
        <dbReference type="ARBA" id="ARBA00010390"/>
    </source>
</evidence>
<dbReference type="GO" id="GO:0006357">
    <property type="term" value="P:regulation of transcription by RNA polymerase II"/>
    <property type="evidence" value="ECO:0007669"/>
    <property type="project" value="InterPro"/>
</dbReference>
<keyword evidence="3 5" id="KW-0195">Cyclin</keyword>
<accession>A0A8J2RHE2</accession>
<comment type="similarity">
    <text evidence="1">Belongs to the cyclin family. Cyclin-like FAM58 subfamily.</text>
</comment>
<organism evidence="7 8">
    <name type="scientific">Daphnia galeata</name>
    <dbReference type="NCBI Taxonomy" id="27404"/>
    <lineage>
        <taxon>Eukaryota</taxon>
        <taxon>Metazoa</taxon>
        <taxon>Ecdysozoa</taxon>
        <taxon>Arthropoda</taxon>
        <taxon>Crustacea</taxon>
        <taxon>Branchiopoda</taxon>
        <taxon>Diplostraca</taxon>
        <taxon>Cladocera</taxon>
        <taxon>Anomopoda</taxon>
        <taxon>Daphniidae</taxon>
        <taxon>Daphnia</taxon>
    </lineage>
</organism>
<dbReference type="Proteomes" id="UP000789390">
    <property type="component" value="Unassembled WGS sequence"/>
</dbReference>